<gene>
    <name evidence="2" type="ORF">PACLA_8A057033</name>
</gene>
<evidence type="ECO:0000313" key="3">
    <source>
        <dbReference type="Proteomes" id="UP001152795"/>
    </source>
</evidence>
<feature type="compositionally biased region" description="Low complexity" evidence="1">
    <location>
        <begin position="346"/>
        <end position="382"/>
    </location>
</feature>
<evidence type="ECO:0000256" key="1">
    <source>
        <dbReference type="SAM" id="MobiDB-lite"/>
    </source>
</evidence>
<proteinExistence type="predicted"/>
<accession>A0A6S7FQL2</accession>
<reference evidence="2" key="1">
    <citation type="submission" date="2020-04" db="EMBL/GenBank/DDBJ databases">
        <authorList>
            <person name="Alioto T."/>
            <person name="Alioto T."/>
            <person name="Gomez Garrido J."/>
        </authorList>
    </citation>
    <scope>NUCLEOTIDE SEQUENCE</scope>
    <source>
        <strain evidence="2">A484AB</strain>
    </source>
</reference>
<name>A0A6S7FQL2_PARCT</name>
<protein>
    <submittedName>
        <fullName evidence="2">Uncharacterized protein</fullName>
    </submittedName>
</protein>
<dbReference type="Gene3D" id="3.30.40.10">
    <property type="entry name" value="Zinc/RING finger domain, C3HC4 (zinc finger)"/>
    <property type="match status" value="1"/>
</dbReference>
<feature type="compositionally biased region" description="Low complexity" evidence="1">
    <location>
        <begin position="407"/>
        <end position="417"/>
    </location>
</feature>
<organism evidence="2 3">
    <name type="scientific">Paramuricea clavata</name>
    <name type="common">Red gorgonian</name>
    <name type="synonym">Violescent sea-whip</name>
    <dbReference type="NCBI Taxonomy" id="317549"/>
    <lineage>
        <taxon>Eukaryota</taxon>
        <taxon>Metazoa</taxon>
        <taxon>Cnidaria</taxon>
        <taxon>Anthozoa</taxon>
        <taxon>Octocorallia</taxon>
        <taxon>Malacalcyonacea</taxon>
        <taxon>Plexauridae</taxon>
        <taxon>Paramuricea</taxon>
    </lineage>
</organism>
<dbReference type="InterPro" id="IPR013083">
    <property type="entry name" value="Znf_RING/FYVE/PHD"/>
</dbReference>
<feature type="region of interest" description="Disordered" evidence="1">
    <location>
        <begin position="1"/>
        <end position="76"/>
    </location>
</feature>
<dbReference type="EMBL" id="CACRXK020000171">
    <property type="protein sequence ID" value="CAB3979142.1"/>
    <property type="molecule type" value="Genomic_DNA"/>
</dbReference>
<dbReference type="AlphaFoldDB" id="A0A6S7FQL2"/>
<feature type="compositionally biased region" description="Low complexity" evidence="1">
    <location>
        <begin position="273"/>
        <end position="296"/>
    </location>
</feature>
<feature type="compositionally biased region" description="Polar residues" evidence="1">
    <location>
        <begin position="542"/>
        <end position="559"/>
    </location>
</feature>
<feature type="compositionally biased region" description="Polar residues" evidence="1">
    <location>
        <begin position="1"/>
        <end position="10"/>
    </location>
</feature>
<feature type="compositionally biased region" description="Polar residues" evidence="1">
    <location>
        <begin position="325"/>
        <end position="334"/>
    </location>
</feature>
<dbReference type="OrthoDB" id="7668649at2759"/>
<dbReference type="Proteomes" id="UP001152795">
    <property type="component" value="Unassembled WGS sequence"/>
</dbReference>
<comment type="caution">
    <text evidence="2">The sequence shown here is derived from an EMBL/GenBank/DDBJ whole genome shotgun (WGS) entry which is preliminary data.</text>
</comment>
<feature type="region of interest" description="Disordered" evidence="1">
    <location>
        <begin position="273"/>
        <end position="559"/>
    </location>
</feature>
<evidence type="ECO:0000313" key="2">
    <source>
        <dbReference type="EMBL" id="CAB3979142.1"/>
    </source>
</evidence>
<feature type="compositionally biased region" description="Acidic residues" evidence="1">
    <location>
        <begin position="47"/>
        <end position="66"/>
    </location>
</feature>
<feature type="compositionally biased region" description="Low complexity" evidence="1">
    <location>
        <begin position="309"/>
        <end position="324"/>
    </location>
</feature>
<sequence>MESPNTSSPGGQHGMISPGSDEPSLIQYRSKRRCVMEREKKKKKEWWEEEDVLSEEEDFADIDSDGSDGPKRPKQRKKTILPAALLHPPNRVFMFSTELANRAAEAVIQGRVPSIVAYHMAQPQNQHYLRLQRNTPEFMMNRSGGNPYRYGNFPGHMQNVEATFPGGRPGMQPMGMGPRFNTMQQQYQQYLKQHQQQMEPRNTMGVDELQQMLFGPANGTKGVFPPVGMPRGMDDQGGVRPSFGGYPGHIPPGFGQQQMMNIHQERFRFPQQQNFPPQQQQLQQQANVQGQLQADQMAQRMVQQDEQKAQQQPEEQQVTTPDQQSEVQQDQETTLPPSSEPPPSQAPSIQQALAPQQAAPQLPVLSPGSSLSSSSPLGSSIRSPPPYPATRPSELNTLPGASSVGAPSPTNTNSPQTPHAPLTPRLPTSLASPKDGQRSPFSPGVPTSGYIVQQNIRDPGVKLARQSPNPDKHDLQVDKGIPSGYSMPGDSRIPGYAGHTAQDLLPQRPNSLNLARNVAPPGPPPNKSPFLGAVSSPMRMQGNPSSMGDTSSSHPSKFSVESLTASNLKGERFYHPRLSMQAANPYAAYAQQPGLYYAGNKFLPGMLGQGQYQFPHHVQTAPQQFFPSNMPPQMYPPHSSFPIHHAGNREGGM</sequence>
<keyword evidence="3" id="KW-1185">Reference proteome</keyword>